<evidence type="ECO:0000256" key="1">
    <source>
        <dbReference type="ARBA" id="ARBA00005384"/>
    </source>
</evidence>
<dbReference type="PRINTS" id="PR00035">
    <property type="entry name" value="HTHGNTR"/>
</dbReference>
<name>A0A923LPC1_9FIRM</name>
<dbReference type="Pfam" id="PF00155">
    <property type="entry name" value="Aminotran_1_2"/>
    <property type="match status" value="1"/>
</dbReference>
<dbReference type="InterPro" id="IPR051446">
    <property type="entry name" value="HTH_trans_reg/aminotransferase"/>
</dbReference>
<dbReference type="SMART" id="SM00345">
    <property type="entry name" value="HTH_GNTR"/>
    <property type="match status" value="1"/>
</dbReference>
<accession>A0A923LPC1</accession>
<dbReference type="SUPFAM" id="SSF46785">
    <property type="entry name" value="Winged helix' DNA-binding domain"/>
    <property type="match status" value="1"/>
</dbReference>
<dbReference type="GO" id="GO:0003677">
    <property type="term" value="F:DNA binding"/>
    <property type="evidence" value="ECO:0007669"/>
    <property type="project" value="UniProtKB-KW"/>
</dbReference>
<keyword evidence="4" id="KW-0238">DNA-binding</keyword>
<evidence type="ECO:0000256" key="3">
    <source>
        <dbReference type="ARBA" id="ARBA00023015"/>
    </source>
</evidence>
<evidence type="ECO:0000256" key="5">
    <source>
        <dbReference type="ARBA" id="ARBA00023163"/>
    </source>
</evidence>
<dbReference type="Pfam" id="PF00392">
    <property type="entry name" value="GntR"/>
    <property type="match status" value="1"/>
</dbReference>
<dbReference type="InterPro" id="IPR015421">
    <property type="entry name" value="PyrdxlP-dep_Trfase_major"/>
</dbReference>
<dbReference type="PANTHER" id="PTHR46577">
    <property type="entry name" value="HTH-TYPE TRANSCRIPTIONAL REGULATORY PROTEIN GABR"/>
    <property type="match status" value="1"/>
</dbReference>
<evidence type="ECO:0000259" key="6">
    <source>
        <dbReference type="PROSITE" id="PS50949"/>
    </source>
</evidence>
<feature type="domain" description="HTH gntR-type" evidence="6">
    <location>
        <begin position="14"/>
        <end position="82"/>
    </location>
</feature>
<comment type="caution">
    <text evidence="7">The sequence shown here is derived from an EMBL/GenBank/DDBJ whole genome shotgun (WGS) entry which is preliminary data.</text>
</comment>
<dbReference type="RefSeq" id="WP_186867204.1">
    <property type="nucleotide sequence ID" value="NZ_JACOPH010000008.1"/>
</dbReference>
<reference evidence="7" key="1">
    <citation type="submission" date="2020-08" db="EMBL/GenBank/DDBJ databases">
        <title>Genome public.</title>
        <authorList>
            <person name="Liu C."/>
            <person name="Sun Q."/>
        </authorList>
    </citation>
    <scope>NUCLEOTIDE SEQUENCE</scope>
    <source>
        <strain evidence="7">BX1005</strain>
    </source>
</reference>
<dbReference type="PANTHER" id="PTHR46577:SF1">
    <property type="entry name" value="HTH-TYPE TRANSCRIPTIONAL REGULATORY PROTEIN GABR"/>
    <property type="match status" value="1"/>
</dbReference>
<dbReference type="InterPro" id="IPR036390">
    <property type="entry name" value="WH_DNA-bd_sf"/>
</dbReference>
<keyword evidence="3" id="KW-0805">Transcription regulation</keyword>
<dbReference type="CDD" id="cd00609">
    <property type="entry name" value="AAT_like"/>
    <property type="match status" value="1"/>
</dbReference>
<dbReference type="GO" id="GO:0030170">
    <property type="term" value="F:pyridoxal phosphate binding"/>
    <property type="evidence" value="ECO:0007669"/>
    <property type="project" value="InterPro"/>
</dbReference>
<dbReference type="SUPFAM" id="SSF53383">
    <property type="entry name" value="PLP-dependent transferases"/>
    <property type="match status" value="1"/>
</dbReference>
<evidence type="ECO:0000313" key="8">
    <source>
        <dbReference type="Proteomes" id="UP000606720"/>
    </source>
</evidence>
<evidence type="ECO:0000256" key="4">
    <source>
        <dbReference type="ARBA" id="ARBA00023125"/>
    </source>
</evidence>
<dbReference type="InterPro" id="IPR015424">
    <property type="entry name" value="PyrdxlP-dep_Trfase"/>
</dbReference>
<keyword evidence="7" id="KW-0808">Transferase</keyword>
<keyword evidence="2" id="KW-0663">Pyridoxal phosphate</keyword>
<comment type="similarity">
    <text evidence="1">In the C-terminal section; belongs to the class-I pyridoxal-phosphate-dependent aminotransferase family.</text>
</comment>
<proteinExistence type="inferred from homology"/>
<dbReference type="PROSITE" id="PS50949">
    <property type="entry name" value="HTH_GNTR"/>
    <property type="match status" value="1"/>
</dbReference>
<dbReference type="InterPro" id="IPR000524">
    <property type="entry name" value="Tscrpt_reg_HTH_GntR"/>
</dbReference>
<dbReference type="InterPro" id="IPR036388">
    <property type="entry name" value="WH-like_DNA-bd_sf"/>
</dbReference>
<protein>
    <submittedName>
        <fullName evidence="7">PLP-dependent aminotransferase family protein</fullName>
    </submittedName>
</protein>
<dbReference type="Gene3D" id="1.10.10.10">
    <property type="entry name" value="Winged helix-like DNA-binding domain superfamily/Winged helix DNA-binding domain"/>
    <property type="match status" value="1"/>
</dbReference>
<keyword evidence="5" id="KW-0804">Transcription</keyword>
<dbReference type="GO" id="GO:0003700">
    <property type="term" value="F:DNA-binding transcription factor activity"/>
    <property type="evidence" value="ECO:0007669"/>
    <property type="project" value="InterPro"/>
</dbReference>
<dbReference type="GO" id="GO:0008483">
    <property type="term" value="F:transaminase activity"/>
    <property type="evidence" value="ECO:0007669"/>
    <property type="project" value="UniProtKB-KW"/>
</dbReference>
<dbReference type="EMBL" id="JACOPH010000008">
    <property type="protein sequence ID" value="MBC5714542.1"/>
    <property type="molecule type" value="Genomic_DNA"/>
</dbReference>
<dbReference type="Proteomes" id="UP000606720">
    <property type="component" value="Unassembled WGS sequence"/>
</dbReference>
<keyword evidence="7" id="KW-0032">Aminotransferase</keyword>
<dbReference type="InterPro" id="IPR004839">
    <property type="entry name" value="Aminotransferase_I/II_large"/>
</dbReference>
<organism evidence="7 8">
    <name type="scientific">Roseburia zhanii</name>
    <dbReference type="NCBI Taxonomy" id="2763064"/>
    <lineage>
        <taxon>Bacteria</taxon>
        <taxon>Bacillati</taxon>
        <taxon>Bacillota</taxon>
        <taxon>Clostridia</taxon>
        <taxon>Lachnospirales</taxon>
        <taxon>Lachnospiraceae</taxon>
        <taxon>Roseburia</taxon>
    </lineage>
</organism>
<gene>
    <name evidence="7" type="ORF">H8S17_10035</name>
</gene>
<keyword evidence="8" id="KW-1185">Reference proteome</keyword>
<sequence length="475" mass="54763">MPELMIHLENDSRKPLYEQIYDYIRMSIADGKISRGEKLPSTRFLARHLQISRSTVELAYEQLLSEGYIVSQPYKGYYASDISELYLGEEKKEQTKREEQRLSDQKKIEEEYQIVFSPDRNDFEYFPYSTWRKISKEILSVDDPYLLYAGEAAGERALREAVCSYLYHARGVKCRVEQIVVGAGNEYLLILLAQVLGTKKRVAVENPTYLKAYRTLENMQYEMIPLERDASGIKIEEVQKMEPDIVYTMPSHQFPMGTVMPLKRRLELLHWAAEKEGRYIIEDDHDSEFRYKGKPIPSLQGSDTNGNVIYIGTFSKSISPSIRVSYMVLPESLLDAYNATCGFYASTVPKEQQMILASFLNGGYFERYLNKMRGIYRGKHDYFLSLLKKEAWVHKIYGDHAGMHLLVELNGNMTAQEVVAAAKEKGLRIYDLEEYMIPGQKKQIGGYPTLLLGYGALNEAEMEKGIEIIRSILFE</sequence>
<dbReference type="Gene3D" id="3.40.640.10">
    <property type="entry name" value="Type I PLP-dependent aspartate aminotransferase-like (Major domain)"/>
    <property type="match status" value="1"/>
</dbReference>
<evidence type="ECO:0000313" key="7">
    <source>
        <dbReference type="EMBL" id="MBC5714542.1"/>
    </source>
</evidence>
<dbReference type="AlphaFoldDB" id="A0A923LPC1"/>
<dbReference type="CDD" id="cd07377">
    <property type="entry name" value="WHTH_GntR"/>
    <property type="match status" value="1"/>
</dbReference>
<evidence type="ECO:0000256" key="2">
    <source>
        <dbReference type="ARBA" id="ARBA00022898"/>
    </source>
</evidence>